<feature type="compositionally biased region" description="Polar residues" evidence="1">
    <location>
        <begin position="77"/>
        <end position="87"/>
    </location>
</feature>
<evidence type="ECO:0000256" key="1">
    <source>
        <dbReference type="SAM" id="MobiDB-lite"/>
    </source>
</evidence>
<dbReference type="EMBL" id="GBXM01034609">
    <property type="protein sequence ID" value="JAH73968.1"/>
    <property type="molecule type" value="Transcribed_RNA"/>
</dbReference>
<protein>
    <submittedName>
        <fullName evidence="2">Uncharacterized protein</fullName>
    </submittedName>
</protein>
<organism evidence="2">
    <name type="scientific">Anguilla anguilla</name>
    <name type="common">European freshwater eel</name>
    <name type="synonym">Muraena anguilla</name>
    <dbReference type="NCBI Taxonomy" id="7936"/>
    <lineage>
        <taxon>Eukaryota</taxon>
        <taxon>Metazoa</taxon>
        <taxon>Chordata</taxon>
        <taxon>Craniata</taxon>
        <taxon>Vertebrata</taxon>
        <taxon>Euteleostomi</taxon>
        <taxon>Actinopterygii</taxon>
        <taxon>Neopterygii</taxon>
        <taxon>Teleostei</taxon>
        <taxon>Anguilliformes</taxon>
        <taxon>Anguillidae</taxon>
        <taxon>Anguilla</taxon>
    </lineage>
</organism>
<evidence type="ECO:0000313" key="2">
    <source>
        <dbReference type="EMBL" id="JAH73968.1"/>
    </source>
</evidence>
<dbReference type="EMBL" id="GBXM01030326">
    <property type="protein sequence ID" value="JAH78251.1"/>
    <property type="molecule type" value="Transcribed_RNA"/>
</dbReference>
<reference evidence="2" key="1">
    <citation type="submission" date="2014-11" db="EMBL/GenBank/DDBJ databases">
        <authorList>
            <person name="Amaro Gonzalez C."/>
        </authorList>
    </citation>
    <scope>NUCLEOTIDE SEQUENCE</scope>
</reference>
<proteinExistence type="predicted"/>
<accession>A0A0E9V9S1</accession>
<name>A0A0E9V9S1_ANGAN</name>
<reference evidence="2" key="2">
    <citation type="journal article" date="2015" name="Fish Shellfish Immunol.">
        <title>Early steps in the European eel (Anguilla anguilla)-Vibrio vulnificus interaction in the gills: Role of the RtxA13 toxin.</title>
        <authorList>
            <person name="Callol A."/>
            <person name="Pajuelo D."/>
            <person name="Ebbesson L."/>
            <person name="Teles M."/>
            <person name="MacKenzie S."/>
            <person name="Amaro C."/>
        </authorList>
    </citation>
    <scope>NUCLEOTIDE SEQUENCE</scope>
</reference>
<sequence>MRRDLLDIQDCRSPGAGLITTGVVGHDLAQVGCTDRVVIVSRYLVKSAVWPIETSASLFQLRRKRRKRRRKKSLRSPMTTWASVSLT</sequence>
<feature type="region of interest" description="Disordered" evidence="1">
    <location>
        <begin position="68"/>
        <end position="87"/>
    </location>
</feature>
<dbReference type="AlphaFoldDB" id="A0A0E9V9S1"/>